<feature type="chain" id="PRO_5025620500" description="Lysine-specific metallo-endopeptidase domain-containing protein" evidence="1">
    <location>
        <begin position="22"/>
        <end position="398"/>
    </location>
</feature>
<evidence type="ECO:0000313" key="2">
    <source>
        <dbReference type="EMBL" id="KAF2002595.1"/>
    </source>
</evidence>
<organism evidence="2 3">
    <name type="scientific">Amniculicola lignicola CBS 123094</name>
    <dbReference type="NCBI Taxonomy" id="1392246"/>
    <lineage>
        <taxon>Eukaryota</taxon>
        <taxon>Fungi</taxon>
        <taxon>Dikarya</taxon>
        <taxon>Ascomycota</taxon>
        <taxon>Pezizomycotina</taxon>
        <taxon>Dothideomycetes</taxon>
        <taxon>Pleosporomycetidae</taxon>
        <taxon>Pleosporales</taxon>
        <taxon>Amniculicolaceae</taxon>
        <taxon>Amniculicola</taxon>
    </lineage>
</organism>
<proteinExistence type="predicted"/>
<dbReference type="Proteomes" id="UP000799779">
    <property type="component" value="Unassembled WGS sequence"/>
</dbReference>
<evidence type="ECO:0000313" key="3">
    <source>
        <dbReference type="Proteomes" id="UP000799779"/>
    </source>
</evidence>
<keyword evidence="1" id="KW-0732">Signal</keyword>
<accession>A0A6A5WU22</accession>
<keyword evidence="3" id="KW-1185">Reference proteome</keyword>
<dbReference type="AlphaFoldDB" id="A0A6A5WU22"/>
<sequence length="398" mass="44973">MALVKVLSLSSMLLLVSYAIAAPVHGSEISQFSLTSYWEPHPGSLSEGGCDDHIEDLKVSWGEACLASNKAKHEIKWLGRTGFLTQGKGPSPSTDKEERERWDRVYNTYIALFGEIYDKKGRELRYSDHDTRIRRVYKFYSMMSAACKTKPNPKKKPQNLFCGDAWLTWIPVGYPDPEQSEKMVEETQFAEENAVEAGGIWYNDLLDEGRRRLILEPPTNSNDPKICNGELACTFVGQSIVIWCPPGLSQAPSVLATEARIKSVPFTSELDAMAKVKDGTLTSIYSPPGTSGGDMIATWIHEMGHHLMGWIDEQAVNRRGKRKWKKGHDWDTRKQKWVASEKTEVLVTSWKLASQLATWDPDKAVMNPENYAFFGMAMLLDDWDWHHGGYAQPIKRVP</sequence>
<dbReference type="Gene3D" id="3.40.390.10">
    <property type="entry name" value="Collagenase (Catalytic Domain)"/>
    <property type="match status" value="1"/>
</dbReference>
<dbReference type="EMBL" id="ML977576">
    <property type="protein sequence ID" value="KAF2002595.1"/>
    <property type="molecule type" value="Genomic_DNA"/>
</dbReference>
<dbReference type="GO" id="GO:0008237">
    <property type="term" value="F:metallopeptidase activity"/>
    <property type="evidence" value="ECO:0007669"/>
    <property type="project" value="InterPro"/>
</dbReference>
<evidence type="ECO:0008006" key="4">
    <source>
        <dbReference type="Google" id="ProtNLM"/>
    </source>
</evidence>
<gene>
    <name evidence="2" type="ORF">P154DRAFT_532824</name>
</gene>
<dbReference type="InterPro" id="IPR024079">
    <property type="entry name" value="MetalloPept_cat_dom_sf"/>
</dbReference>
<reference evidence="2" key="1">
    <citation type="journal article" date="2020" name="Stud. Mycol.">
        <title>101 Dothideomycetes genomes: a test case for predicting lifestyles and emergence of pathogens.</title>
        <authorList>
            <person name="Haridas S."/>
            <person name="Albert R."/>
            <person name="Binder M."/>
            <person name="Bloem J."/>
            <person name="Labutti K."/>
            <person name="Salamov A."/>
            <person name="Andreopoulos B."/>
            <person name="Baker S."/>
            <person name="Barry K."/>
            <person name="Bills G."/>
            <person name="Bluhm B."/>
            <person name="Cannon C."/>
            <person name="Castanera R."/>
            <person name="Culley D."/>
            <person name="Daum C."/>
            <person name="Ezra D."/>
            <person name="Gonzalez J."/>
            <person name="Henrissat B."/>
            <person name="Kuo A."/>
            <person name="Liang C."/>
            <person name="Lipzen A."/>
            <person name="Lutzoni F."/>
            <person name="Magnuson J."/>
            <person name="Mondo S."/>
            <person name="Nolan M."/>
            <person name="Ohm R."/>
            <person name="Pangilinan J."/>
            <person name="Park H.-J."/>
            <person name="Ramirez L."/>
            <person name="Alfaro M."/>
            <person name="Sun H."/>
            <person name="Tritt A."/>
            <person name="Yoshinaga Y."/>
            <person name="Zwiers L.-H."/>
            <person name="Turgeon B."/>
            <person name="Goodwin S."/>
            <person name="Spatafora J."/>
            <person name="Crous P."/>
            <person name="Grigoriev I."/>
        </authorList>
    </citation>
    <scope>NUCLEOTIDE SEQUENCE</scope>
    <source>
        <strain evidence="2">CBS 123094</strain>
    </source>
</reference>
<name>A0A6A5WU22_9PLEO</name>
<protein>
    <recommendedName>
        <fullName evidence="4">Lysine-specific metallo-endopeptidase domain-containing protein</fullName>
    </recommendedName>
</protein>
<evidence type="ECO:0000256" key="1">
    <source>
        <dbReference type="SAM" id="SignalP"/>
    </source>
</evidence>
<dbReference type="OrthoDB" id="3778039at2759"/>
<feature type="signal peptide" evidence="1">
    <location>
        <begin position="1"/>
        <end position="21"/>
    </location>
</feature>